<dbReference type="InterPro" id="IPR002477">
    <property type="entry name" value="Peptidoglycan-bd-like"/>
</dbReference>
<sequence length="126" mass="13233">MLKSSMIKRAAVVVASAGLALVTLSGTASANSTAGDISMGDTGVGVKCVQMALNDSNVNAGLKVDGIFGQHTKDAVMQFQRTNNAKWGWSLDVDGIVGHNTGSALMEIIVHNEHDWGNTCWENMPS</sequence>
<name>A0ABY7Q067_9ACTN</name>
<dbReference type="InterPro" id="IPR036365">
    <property type="entry name" value="PGBD-like_sf"/>
</dbReference>
<evidence type="ECO:0000313" key="3">
    <source>
        <dbReference type="EMBL" id="WBP86080.1"/>
    </source>
</evidence>
<dbReference type="RefSeq" id="WP_270142508.1">
    <property type="nucleotide sequence ID" value="NZ_CP115450.1"/>
</dbReference>
<feature type="domain" description="Peptidoglycan binding-like" evidence="2">
    <location>
        <begin position="43"/>
        <end position="105"/>
    </location>
</feature>
<gene>
    <name evidence="3" type="ORF">O1G21_09660</name>
</gene>
<dbReference type="Proteomes" id="UP001212821">
    <property type="component" value="Chromosome"/>
</dbReference>
<keyword evidence="1" id="KW-0732">Signal</keyword>
<evidence type="ECO:0000313" key="4">
    <source>
        <dbReference type="Proteomes" id="UP001212821"/>
    </source>
</evidence>
<dbReference type="EMBL" id="CP115450">
    <property type="protein sequence ID" value="WBP86080.1"/>
    <property type="molecule type" value="Genomic_DNA"/>
</dbReference>
<evidence type="ECO:0000259" key="2">
    <source>
        <dbReference type="Pfam" id="PF01471"/>
    </source>
</evidence>
<evidence type="ECO:0000256" key="1">
    <source>
        <dbReference type="SAM" id="SignalP"/>
    </source>
</evidence>
<dbReference type="InterPro" id="IPR036366">
    <property type="entry name" value="PGBDSf"/>
</dbReference>
<accession>A0ABY7Q067</accession>
<feature type="signal peptide" evidence="1">
    <location>
        <begin position="1"/>
        <end position="30"/>
    </location>
</feature>
<dbReference type="Gene3D" id="1.10.101.10">
    <property type="entry name" value="PGBD-like superfamily/PGBD"/>
    <property type="match status" value="1"/>
</dbReference>
<proteinExistence type="predicted"/>
<reference evidence="4" key="1">
    <citation type="submission" date="2022-12" db="EMBL/GenBank/DDBJ databases">
        <authorList>
            <person name="Mo P."/>
        </authorList>
    </citation>
    <scope>NUCLEOTIDE SEQUENCE [LARGE SCALE GENOMIC DNA]</scope>
    <source>
        <strain evidence="4">HUAS 3-15</strain>
    </source>
</reference>
<dbReference type="SUPFAM" id="SSF47090">
    <property type="entry name" value="PGBD-like"/>
    <property type="match status" value="1"/>
</dbReference>
<protein>
    <submittedName>
        <fullName evidence="3">Peptidoglycan-binding domain-containing protein</fullName>
    </submittedName>
</protein>
<organism evidence="3 4">
    <name type="scientific">Kitasatospora cathayae</name>
    <dbReference type="NCBI Taxonomy" id="3004092"/>
    <lineage>
        <taxon>Bacteria</taxon>
        <taxon>Bacillati</taxon>
        <taxon>Actinomycetota</taxon>
        <taxon>Actinomycetes</taxon>
        <taxon>Kitasatosporales</taxon>
        <taxon>Streptomycetaceae</taxon>
        <taxon>Kitasatospora</taxon>
    </lineage>
</organism>
<keyword evidence="4" id="KW-1185">Reference proteome</keyword>
<feature type="chain" id="PRO_5045701345" evidence="1">
    <location>
        <begin position="31"/>
        <end position="126"/>
    </location>
</feature>
<dbReference type="Pfam" id="PF01471">
    <property type="entry name" value="PG_binding_1"/>
    <property type="match status" value="1"/>
</dbReference>